<feature type="transmembrane region" description="Helical" evidence="1">
    <location>
        <begin position="73"/>
        <end position="92"/>
    </location>
</feature>
<comment type="caution">
    <text evidence="3">The sequence shown here is derived from an EMBL/GenBank/DDBJ whole genome shotgun (WGS) entry which is preliminary data.</text>
</comment>
<feature type="transmembrane region" description="Helical" evidence="1">
    <location>
        <begin position="98"/>
        <end position="119"/>
    </location>
</feature>
<accession>A0A059KSQ0</accession>
<evidence type="ECO:0000256" key="1">
    <source>
        <dbReference type="SAM" id="Phobius"/>
    </source>
</evidence>
<reference evidence="3 4" key="1">
    <citation type="submission" date="2013-12" db="EMBL/GenBank/DDBJ databases">
        <authorList>
            <person name="Formusa P.A."/>
            <person name="Habash M."/>
            <person name="Lee H."/>
            <person name="Trevors J.T."/>
        </authorList>
    </citation>
    <scope>NUCLEOTIDE SEQUENCE [LARGE SCALE GENOMIC DNA]</scope>
    <source>
        <strain evidence="3 4">PD30</strain>
    </source>
</reference>
<keyword evidence="1" id="KW-0472">Membrane</keyword>
<dbReference type="RefSeq" id="WP_033061997.1">
    <property type="nucleotide sequence ID" value="NZ_AZQQ01000110.1"/>
</dbReference>
<protein>
    <submittedName>
        <fullName evidence="3">Membrane protein</fullName>
    </submittedName>
</protein>
<dbReference type="Pfam" id="PF20349">
    <property type="entry name" value="DUF6644"/>
    <property type="match status" value="1"/>
</dbReference>
<dbReference type="InterPro" id="IPR046586">
    <property type="entry name" value="DUF6644"/>
</dbReference>
<evidence type="ECO:0000313" key="4">
    <source>
        <dbReference type="Proteomes" id="UP000026739"/>
    </source>
</evidence>
<proteinExistence type="predicted"/>
<evidence type="ECO:0000259" key="2">
    <source>
        <dbReference type="Pfam" id="PF20349"/>
    </source>
</evidence>
<keyword evidence="1" id="KW-1133">Transmembrane helix</keyword>
<dbReference type="eggNOG" id="ENOG5032YK1">
    <property type="taxonomic scope" value="Bacteria"/>
</dbReference>
<dbReference type="AlphaFoldDB" id="A0A059KSQ0"/>
<dbReference type="EMBL" id="AZQQ01000110">
    <property type="protein sequence ID" value="KDD65082.1"/>
    <property type="molecule type" value="Genomic_DNA"/>
</dbReference>
<sequence length="162" mass="17567">MDIQPTLQALQDTSVATFIRESGSAFPTLESVHVIGIALVFGTIAVVDLRLLGVASHRRSALRLIKDLLPFTWVAFVACVITGLLMFVANATTYAENTAFLCKMGVLLLAGLNMGIFHLGVFRRIAEWDTTLTPPSQARVAGFSSLALWAGVVFLGRWIAFL</sequence>
<keyword evidence="1" id="KW-0812">Transmembrane</keyword>
<gene>
    <name evidence="3" type="ORF">V466_30350</name>
</gene>
<organism evidence="3 4">
    <name type="scientific">Pseudomonas mandelii PD30</name>
    <dbReference type="NCBI Taxonomy" id="1419583"/>
    <lineage>
        <taxon>Bacteria</taxon>
        <taxon>Pseudomonadati</taxon>
        <taxon>Pseudomonadota</taxon>
        <taxon>Gammaproteobacteria</taxon>
        <taxon>Pseudomonadales</taxon>
        <taxon>Pseudomonadaceae</taxon>
        <taxon>Pseudomonas</taxon>
    </lineage>
</organism>
<dbReference type="Proteomes" id="UP000026739">
    <property type="component" value="Unassembled WGS sequence"/>
</dbReference>
<feature type="transmembrane region" description="Helical" evidence="1">
    <location>
        <begin position="32"/>
        <end position="52"/>
    </location>
</feature>
<feature type="domain" description="DUF6644" evidence="2">
    <location>
        <begin position="23"/>
        <end position="161"/>
    </location>
</feature>
<name>A0A059KSQ0_9PSED</name>
<evidence type="ECO:0000313" key="3">
    <source>
        <dbReference type="EMBL" id="KDD65082.1"/>
    </source>
</evidence>
<feature type="transmembrane region" description="Helical" evidence="1">
    <location>
        <begin position="140"/>
        <end position="160"/>
    </location>
</feature>